<dbReference type="InterPro" id="IPR050259">
    <property type="entry name" value="SDR"/>
</dbReference>
<dbReference type="InterPro" id="IPR002347">
    <property type="entry name" value="SDR_fam"/>
</dbReference>
<keyword evidence="5" id="KW-1185">Reference proteome</keyword>
<comment type="similarity">
    <text evidence="1">Belongs to the short-chain dehydrogenases/reductases (SDR) family.</text>
</comment>
<dbReference type="GO" id="GO:0032787">
    <property type="term" value="P:monocarboxylic acid metabolic process"/>
    <property type="evidence" value="ECO:0007669"/>
    <property type="project" value="UniProtKB-ARBA"/>
</dbReference>
<proteinExistence type="inferred from homology"/>
<gene>
    <name evidence="4" type="ORF">HEB94_004068</name>
</gene>
<dbReference type="GO" id="GO:0008874">
    <property type="term" value="F:gluconate 5-dehydrogenase activity"/>
    <property type="evidence" value="ECO:0007669"/>
    <property type="project" value="UniProtKB-EC"/>
</dbReference>
<dbReference type="InterPro" id="IPR020904">
    <property type="entry name" value="Sc_DH/Rdtase_CS"/>
</dbReference>
<dbReference type="InterPro" id="IPR036291">
    <property type="entry name" value="NAD(P)-bd_dom_sf"/>
</dbReference>
<evidence type="ECO:0000259" key="3">
    <source>
        <dbReference type="SMART" id="SM00822"/>
    </source>
</evidence>
<reference evidence="4" key="1">
    <citation type="submission" date="2020-10" db="EMBL/GenBank/DDBJ databases">
        <title>Sequencing the genomes of 1000 actinobacteria strains.</title>
        <authorList>
            <person name="Klenk H.-P."/>
        </authorList>
    </citation>
    <scope>NUCLEOTIDE SEQUENCE</scope>
    <source>
        <strain evidence="4">DSM 45354</strain>
    </source>
</reference>
<dbReference type="Pfam" id="PF13561">
    <property type="entry name" value="adh_short_C2"/>
    <property type="match status" value="1"/>
</dbReference>
<dbReference type="AlphaFoldDB" id="A0A927MUM9"/>
<organism evidence="4 5">
    <name type="scientific">Actinopolymorpha pittospori</name>
    <dbReference type="NCBI Taxonomy" id="648752"/>
    <lineage>
        <taxon>Bacteria</taxon>
        <taxon>Bacillati</taxon>
        <taxon>Actinomycetota</taxon>
        <taxon>Actinomycetes</taxon>
        <taxon>Propionibacteriales</taxon>
        <taxon>Actinopolymorphaceae</taxon>
        <taxon>Actinopolymorpha</taxon>
    </lineage>
</organism>
<dbReference type="PRINTS" id="PR00081">
    <property type="entry name" value="GDHRDH"/>
</dbReference>
<dbReference type="PROSITE" id="PS00061">
    <property type="entry name" value="ADH_SHORT"/>
    <property type="match status" value="1"/>
</dbReference>
<dbReference type="InterPro" id="IPR057326">
    <property type="entry name" value="KR_dom"/>
</dbReference>
<dbReference type="PANTHER" id="PTHR42879:SF2">
    <property type="entry name" value="3-OXOACYL-[ACYL-CARRIER-PROTEIN] REDUCTASE FABG"/>
    <property type="match status" value="1"/>
</dbReference>
<evidence type="ECO:0000256" key="1">
    <source>
        <dbReference type="ARBA" id="ARBA00006484"/>
    </source>
</evidence>
<dbReference type="EMBL" id="JADBEM010000001">
    <property type="protein sequence ID" value="MBE1607220.1"/>
    <property type="molecule type" value="Genomic_DNA"/>
</dbReference>
<dbReference type="SMART" id="SM00822">
    <property type="entry name" value="PKS_KR"/>
    <property type="match status" value="1"/>
</dbReference>
<evidence type="ECO:0000313" key="4">
    <source>
        <dbReference type="EMBL" id="MBE1607220.1"/>
    </source>
</evidence>
<dbReference type="PRINTS" id="PR00080">
    <property type="entry name" value="SDRFAMILY"/>
</dbReference>
<feature type="domain" description="Ketoreductase" evidence="3">
    <location>
        <begin position="10"/>
        <end position="187"/>
    </location>
</feature>
<comment type="caution">
    <text evidence="4">The sequence shown here is derived from an EMBL/GenBank/DDBJ whole genome shotgun (WGS) entry which is preliminary data.</text>
</comment>
<keyword evidence="2 4" id="KW-0560">Oxidoreductase</keyword>
<evidence type="ECO:0000256" key="2">
    <source>
        <dbReference type="ARBA" id="ARBA00023002"/>
    </source>
</evidence>
<dbReference type="FunFam" id="3.40.50.720:FF:000084">
    <property type="entry name" value="Short-chain dehydrogenase reductase"/>
    <property type="match status" value="1"/>
</dbReference>
<protein>
    <submittedName>
        <fullName evidence="4">Gluconate 5-dehydrogenase</fullName>
        <ecNumber evidence="4">1.1.1.69</ecNumber>
    </submittedName>
</protein>
<dbReference type="Gene3D" id="3.40.50.720">
    <property type="entry name" value="NAD(P)-binding Rossmann-like Domain"/>
    <property type="match status" value="1"/>
</dbReference>
<sequence length="262" mass="27839">MTWWLSLADRTALVTGSARGIGLEIARGLGLAGARVFLNGRSEDNTRRAVESLRSERIAVESLCFDVTDEAAATAALDSTPAEIDVLVNNVGQRDRRGVFEMTPADFRRLLESDLISAYMLSQLVATRVVERHATGRIVNISSTMGQLGRADDAAYSTAKAGLNGLTRTLAAELGSHGITVNAIAPGLMATETNAHALADPAWTEWVEQVTAIRRWGRAEDVSGIVAFLASDAASYITGETIGVNGGLTATLPRPPKSATRF</sequence>
<dbReference type="EC" id="1.1.1.69" evidence="4"/>
<evidence type="ECO:0000313" key="5">
    <source>
        <dbReference type="Proteomes" id="UP000638648"/>
    </source>
</evidence>
<dbReference type="Proteomes" id="UP000638648">
    <property type="component" value="Unassembled WGS sequence"/>
</dbReference>
<dbReference type="PANTHER" id="PTHR42879">
    <property type="entry name" value="3-OXOACYL-(ACYL-CARRIER-PROTEIN) REDUCTASE"/>
    <property type="match status" value="1"/>
</dbReference>
<name>A0A927MUM9_9ACTN</name>
<dbReference type="RefSeq" id="WP_192751199.1">
    <property type="nucleotide sequence ID" value="NZ_BAABJL010000158.1"/>
</dbReference>
<accession>A0A927MUM9</accession>
<dbReference type="SUPFAM" id="SSF51735">
    <property type="entry name" value="NAD(P)-binding Rossmann-fold domains"/>
    <property type="match status" value="1"/>
</dbReference>